<reference evidence="1" key="1">
    <citation type="submission" date="2020-03" db="EMBL/GenBank/DDBJ databases">
        <title>Whole Genome Sequence of Trichophyton interdigitale from India.</title>
        <authorList>
            <person name="Kumar P."/>
        </authorList>
    </citation>
    <scope>NUCLEOTIDE SEQUENCE</scope>
    <source>
        <strain evidence="1">UCMS-IGIB-CI14</strain>
    </source>
</reference>
<evidence type="ECO:0000313" key="1">
    <source>
        <dbReference type="EMBL" id="KAF3896020.1"/>
    </source>
</evidence>
<dbReference type="EMBL" id="JAAQVJ010000080">
    <property type="protein sequence ID" value="KAF3896020.1"/>
    <property type="molecule type" value="Genomic_DNA"/>
</dbReference>
<dbReference type="AlphaFoldDB" id="A0A9P4YG22"/>
<comment type="caution">
    <text evidence="1">The sequence shown here is derived from an EMBL/GenBank/DDBJ whole genome shotgun (WGS) entry which is preliminary data.</text>
</comment>
<accession>A0A9P4YG22</accession>
<name>A0A9P4YG22_9EURO</name>
<evidence type="ECO:0000313" key="2">
    <source>
        <dbReference type="Proteomes" id="UP000749309"/>
    </source>
</evidence>
<sequence length="136" mass="15243">MLLTCMPGDCVAREESDAVCDAWAKQLFVREAQLVIGKFPCRQTLQRSAHRPLQCTGLEGSISPSLMGWRWRYCHVTLPQAWSGGSAVLLQLSGCPRIEPLVQRDQDDFTWEVVSHPLSINMNELLRVSTTKEDAA</sequence>
<gene>
    <name evidence="1" type="ORF">GY632_3024</name>
</gene>
<dbReference type="Proteomes" id="UP000749309">
    <property type="component" value="Unassembled WGS sequence"/>
</dbReference>
<proteinExistence type="predicted"/>
<organism evidence="1 2">
    <name type="scientific">Trichophyton interdigitale</name>
    <dbReference type="NCBI Taxonomy" id="101480"/>
    <lineage>
        <taxon>Eukaryota</taxon>
        <taxon>Fungi</taxon>
        <taxon>Dikarya</taxon>
        <taxon>Ascomycota</taxon>
        <taxon>Pezizomycotina</taxon>
        <taxon>Eurotiomycetes</taxon>
        <taxon>Eurotiomycetidae</taxon>
        <taxon>Onygenales</taxon>
        <taxon>Arthrodermataceae</taxon>
        <taxon>Trichophyton</taxon>
    </lineage>
</organism>
<protein>
    <submittedName>
        <fullName evidence="1">Uncharacterized protein</fullName>
    </submittedName>
</protein>